<dbReference type="EMBL" id="JASNJD010000003">
    <property type="protein sequence ID" value="MDK3017073.1"/>
    <property type="molecule type" value="Genomic_DNA"/>
</dbReference>
<dbReference type="InterPro" id="IPR036163">
    <property type="entry name" value="HMA_dom_sf"/>
</dbReference>
<sequence length="65" mass="6685">MKFSVPEMSCGHCTASIEKAIKEADSAAQIACDLPSRSVDVSSSLSPEAIAATLDEIGFEAKPAA</sequence>
<evidence type="ECO:0000313" key="2">
    <source>
        <dbReference type="EMBL" id="MDK3017073.1"/>
    </source>
</evidence>
<dbReference type="Gene3D" id="3.30.70.100">
    <property type="match status" value="1"/>
</dbReference>
<name>A0ABT7EXK9_9RHOB</name>
<dbReference type="RefSeq" id="WP_284479893.1">
    <property type="nucleotide sequence ID" value="NZ_JASNJD010000003.1"/>
</dbReference>
<dbReference type="CDD" id="cd00371">
    <property type="entry name" value="HMA"/>
    <property type="match status" value="1"/>
</dbReference>
<evidence type="ECO:0000259" key="1">
    <source>
        <dbReference type="PROSITE" id="PS50846"/>
    </source>
</evidence>
<dbReference type="SUPFAM" id="SSF55008">
    <property type="entry name" value="HMA, heavy metal-associated domain"/>
    <property type="match status" value="1"/>
</dbReference>
<dbReference type="Pfam" id="PF00403">
    <property type="entry name" value="HMA"/>
    <property type="match status" value="1"/>
</dbReference>
<keyword evidence="3" id="KW-1185">Reference proteome</keyword>
<dbReference type="Proteomes" id="UP001243757">
    <property type="component" value="Unassembled WGS sequence"/>
</dbReference>
<comment type="caution">
    <text evidence="2">The sequence shown here is derived from an EMBL/GenBank/DDBJ whole genome shotgun (WGS) entry which is preliminary data.</text>
</comment>
<protein>
    <submittedName>
        <fullName evidence="2">Heavy-metal-associated domain-containing protein</fullName>
    </submittedName>
</protein>
<proteinExistence type="predicted"/>
<evidence type="ECO:0000313" key="3">
    <source>
        <dbReference type="Proteomes" id="UP001243757"/>
    </source>
</evidence>
<feature type="domain" description="HMA" evidence="1">
    <location>
        <begin position="1"/>
        <end position="62"/>
    </location>
</feature>
<reference evidence="2 3" key="1">
    <citation type="submission" date="2023-05" db="EMBL/GenBank/DDBJ databases">
        <title>Pseudodonghicola sp. nov.</title>
        <authorList>
            <person name="Huang J."/>
        </authorList>
    </citation>
    <scope>NUCLEOTIDE SEQUENCE [LARGE SCALE GENOMIC DNA]</scope>
    <source>
        <strain evidence="2 3">IC7</strain>
    </source>
</reference>
<dbReference type="PROSITE" id="PS50846">
    <property type="entry name" value="HMA_2"/>
    <property type="match status" value="1"/>
</dbReference>
<accession>A0ABT7EXK9</accession>
<dbReference type="InterPro" id="IPR006121">
    <property type="entry name" value="HMA_dom"/>
</dbReference>
<gene>
    <name evidence="2" type="ORF">QO033_05265</name>
</gene>
<organism evidence="2 3">
    <name type="scientific">Pseudodonghicola flavimaris</name>
    <dbReference type="NCBI Taxonomy" id="3050036"/>
    <lineage>
        <taxon>Bacteria</taxon>
        <taxon>Pseudomonadati</taxon>
        <taxon>Pseudomonadota</taxon>
        <taxon>Alphaproteobacteria</taxon>
        <taxon>Rhodobacterales</taxon>
        <taxon>Paracoccaceae</taxon>
        <taxon>Pseudodonghicola</taxon>
    </lineage>
</organism>